<evidence type="ECO:0000256" key="7">
    <source>
        <dbReference type="PIRSR" id="PIRSR604808-3"/>
    </source>
</evidence>
<dbReference type="GO" id="GO:0005634">
    <property type="term" value="C:nucleus"/>
    <property type="evidence" value="ECO:0007669"/>
    <property type="project" value="TreeGrafter"/>
</dbReference>
<dbReference type="AlphaFoldDB" id="A0A2J6S598"/>
<feature type="active site" description="Proton acceptor" evidence="5">
    <location>
        <position position="363"/>
    </location>
</feature>
<feature type="region of interest" description="Disordered" evidence="8">
    <location>
        <begin position="1"/>
        <end position="70"/>
    </location>
</feature>
<comment type="similarity">
    <text evidence="1">Belongs to the DNA repair enzymes AP/ExoA family.</text>
</comment>
<evidence type="ECO:0000313" key="11">
    <source>
        <dbReference type="Proteomes" id="UP000235786"/>
    </source>
</evidence>
<dbReference type="PANTHER" id="PTHR22748:SF14">
    <property type="entry name" value="ENDONUCLEASE_EXONUCLEASE_PHOSPHATASE DOMAIN-CONTAINING PROTEIN"/>
    <property type="match status" value="1"/>
</dbReference>
<dbReference type="GO" id="GO:0008081">
    <property type="term" value="F:phosphoric diester hydrolase activity"/>
    <property type="evidence" value="ECO:0007669"/>
    <property type="project" value="TreeGrafter"/>
</dbReference>
<dbReference type="InterPro" id="IPR036691">
    <property type="entry name" value="Endo/exonu/phosph_ase_sf"/>
</dbReference>
<sequence>MSSPLRKRLRAEERDISPPPLRRKLNFDQYHETKLRSQSTQKSIKSFFQRSSKKGDPPNTDDEAEDQDFGKGDVPLRKFLRRHHFPEIVCLQEVKISPKDEKTRGAVERAANYQGKADGGKGYKAYFELPRDRYNATGWGGKVYGVCTLVREDILALGKMKTKGVEWDLEGRVLVSVLEFGKAGTGKEDKGGGAEKLVVINGYWPNGTTNLWRDSKSGIVRGTRHDMKRNFHSLMLGEVMRYQNAGWQVVLIGDMNIARSPLDGYPGIRLGAEHVRNRKEWNEMFVDGKDGMRGVDSWRWIRGEKRGYSYHGERAEEWGRSCDRIDLGVVNPSLVGEGKKGTEMRLMGAEIWENVEERGECDHVPISVVLDLG</sequence>
<dbReference type="Pfam" id="PF03372">
    <property type="entry name" value="Exo_endo_phos"/>
    <property type="match status" value="1"/>
</dbReference>
<dbReference type="GO" id="GO:0006284">
    <property type="term" value="P:base-excision repair"/>
    <property type="evidence" value="ECO:0007669"/>
    <property type="project" value="TreeGrafter"/>
</dbReference>
<dbReference type="InterPro" id="IPR004808">
    <property type="entry name" value="AP_endonuc_1"/>
</dbReference>
<keyword evidence="4 6" id="KW-0460">Magnesium</keyword>
<dbReference type="InterPro" id="IPR005135">
    <property type="entry name" value="Endo/exonuclease/phosphatase"/>
</dbReference>
<reference evidence="10 11" key="1">
    <citation type="submission" date="2016-04" db="EMBL/GenBank/DDBJ databases">
        <title>A degradative enzymes factory behind the ericoid mycorrhizal symbiosis.</title>
        <authorList>
            <consortium name="DOE Joint Genome Institute"/>
            <person name="Martino E."/>
            <person name="Morin E."/>
            <person name="Grelet G."/>
            <person name="Kuo A."/>
            <person name="Kohler A."/>
            <person name="Daghino S."/>
            <person name="Barry K."/>
            <person name="Choi C."/>
            <person name="Cichocki N."/>
            <person name="Clum A."/>
            <person name="Copeland A."/>
            <person name="Hainaut M."/>
            <person name="Haridas S."/>
            <person name="Labutti K."/>
            <person name="Lindquist E."/>
            <person name="Lipzen A."/>
            <person name="Khouja H.-R."/>
            <person name="Murat C."/>
            <person name="Ohm R."/>
            <person name="Olson A."/>
            <person name="Spatafora J."/>
            <person name="Veneault-Fourrey C."/>
            <person name="Henrissat B."/>
            <person name="Grigoriev I."/>
            <person name="Martin F."/>
            <person name="Perotto S."/>
        </authorList>
    </citation>
    <scope>NUCLEOTIDE SEQUENCE [LARGE SCALE GENOMIC DNA]</scope>
    <source>
        <strain evidence="10 11">F</strain>
    </source>
</reference>
<proteinExistence type="inferred from homology"/>
<evidence type="ECO:0000256" key="8">
    <source>
        <dbReference type="SAM" id="MobiDB-lite"/>
    </source>
</evidence>
<dbReference type="SUPFAM" id="SSF56219">
    <property type="entry name" value="DNase I-like"/>
    <property type="match status" value="1"/>
</dbReference>
<evidence type="ECO:0000256" key="2">
    <source>
        <dbReference type="ARBA" id="ARBA00022723"/>
    </source>
</evidence>
<dbReference type="PROSITE" id="PS51435">
    <property type="entry name" value="AP_NUCLEASE_F1_4"/>
    <property type="match status" value="1"/>
</dbReference>
<feature type="site" description="Transition state stabilizer" evidence="7">
    <location>
        <position position="256"/>
    </location>
</feature>
<dbReference type="EMBL" id="KZ613939">
    <property type="protein sequence ID" value="PMD45908.1"/>
    <property type="molecule type" value="Genomic_DNA"/>
</dbReference>
<feature type="binding site" evidence="6">
    <location>
        <position position="363"/>
    </location>
    <ligand>
        <name>Mg(2+)</name>
        <dbReference type="ChEBI" id="CHEBI:18420"/>
        <label>1</label>
    </ligand>
</feature>
<evidence type="ECO:0000256" key="1">
    <source>
        <dbReference type="ARBA" id="ARBA00007092"/>
    </source>
</evidence>
<feature type="site" description="Interaction with DNA substrate" evidence="7">
    <location>
        <position position="363"/>
    </location>
</feature>
<evidence type="ECO:0000259" key="9">
    <source>
        <dbReference type="Pfam" id="PF03372"/>
    </source>
</evidence>
<feature type="active site" evidence="5">
    <location>
        <position position="203"/>
    </location>
</feature>
<feature type="compositionally biased region" description="Polar residues" evidence="8">
    <location>
        <begin position="36"/>
        <end position="50"/>
    </location>
</feature>
<dbReference type="GO" id="GO:0003906">
    <property type="term" value="F:DNA-(apurinic or apyrimidinic site) endonuclease activity"/>
    <property type="evidence" value="ECO:0007669"/>
    <property type="project" value="TreeGrafter"/>
</dbReference>
<feature type="active site" description="Proton donor/acceptor" evidence="5">
    <location>
        <position position="254"/>
    </location>
</feature>
<keyword evidence="2 6" id="KW-0479">Metal-binding</keyword>
<feature type="binding site" evidence="6">
    <location>
        <position position="254"/>
    </location>
    <ligand>
        <name>Mg(2+)</name>
        <dbReference type="ChEBI" id="CHEBI:18420"/>
        <label>1</label>
    </ligand>
</feature>
<feature type="binding site" evidence="6">
    <location>
        <position position="93"/>
    </location>
    <ligand>
        <name>Mg(2+)</name>
        <dbReference type="ChEBI" id="CHEBI:18420"/>
        <label>1</label>
    </ligand>
</feature>
<accession>A0A2J6S598</accession>
<feature type="binding site" evidence="6">
    <location>
        <position position="362"/>
    </location>
    <ligand>
        <name>Mg(2+)</name>
        <dbReference type="ChEBI" id="CHEBI:18420"/>
        <label>1</label>
    </ligand>
</feature>
<dbReference type="Gene3D" id="3.60.10.10">
    <property type="entry name" value="Endonuclease/exonuclease/phosphatase"/>
    <property type="match status" value="1"/>
</dbReference>
<evidence type="ECO:0000256" key="5">
    <source>
        <dbReference type="PIRSR" id="PIRSR604808-1"/>
    </source>
</evidence>
<evidence type="ECO:0000256" key="4">
    <source>
        <dbReference type="ARBA" id="ARBA00022842"/>
    </source>
</evidence>
<feature type="domain" description="Endonuclease/exonuclease/phosphatase" evidence="9">
    <location>
        <begin position="76"/>
        <end position="287"/>
    </location>
</feature>
<protein>
    <submittedName>
        <fullName evidence="10">DNase I-like protein</fullName>
    </submittedName>
</protein>
<evidence type="ECO:0000313" key="10">
    <source>
        <dbReference type="EMBL" id="PMD45908.1"/>
    </source>
</evidence>
<comment type="cofactor">
    <cofactor evidence="6">
        <name>Mg(2+)</name>
        <dbReference type="ChEBI" id="CHEBI:18420"/>
    </cofactor>
    <cofactor evidence="6">
        <name>Mn(2+)</name>
        <dbReference type="ChEBI" id="CHEBI:29035"/>
    </cofactor>
    <text evidence="6">Probably binds two magnesium or manganese ions per subunit.</text>
</comment>
<dbReference type="GO" id="GO:0046872">
    <property type="term" value="F:metal ion binding"/>
    <property type="evidence" value="ECO:0007669"/>
    <property type="project" value="UniProtKB-KW"/>
</dbReference>
<dbReference type="STRING" id="1149755.A0A2J6S598"/>
<dbReference type="PANTHER" id="PTHR22748">
    <property type="entry name" value="AP ENDONUCLEASE"/>
    <property type="match status" value="1"/>
</dbReference>
<dbReference type="OrthoDB" id="498125at2759"/>
<name>A0A2J6S598_HYAVF</name>
<feature type="compositionally biased region" description="Basic and acidic residues" evidence="8">
    <location>
        <begin position="25"/>
        <end position="35"/>
    </location>
</feature>
<dbReference type="GO" id="GO:0008311">
    <property type="term" value="F:double-stranded DNA 3'-5' DNA exonuclease activity"/>
    <property type="evidence" value="ECO:0007669"/>
    <property type="project" value="TreeGrafter"/>
</dbReference>
<organism evidence="10 11">
    <name type="scientific">Hyaloscypha variabilis (strain UAMH 11265 / GT02V1 / F)</name>
    <name type="common">Meliniomyces variabilis</name>
    <dbReference type="NCBI Taxonomy" id="1149755"/>
    <lineage>
        <taxon>Eukaryota</taxon>
        <taxon>Fungi</taxon>
        <taxon>Dikarya</taxon>
        <taxon>Ascomycota</taxon>
        <taxon>Pezizomycotina</taxon>
        <taxon>Leotiomycetes</taxon>
        <taxon>Helotiales</taxon>
        <taxon>Hyaloscyphaceae</taxon>
        <taxon>Hyaloscypha</taxon>
        <taxon>Hyaloscypha variabilis</taxon>
    </lineage>
</organism>
<evidence type="ECO:0000256" key="3">
    <source>
        <dbReference type="ARBA" id="ARBA00022801"/>
    </source>
</evidence>
<keyword evidence="6" id="KW-0464">Manganese</keyword>
<keyword evidence="3" id="KW-0378">Hydrolase</keyword>
<dbReference type="Proteomes" id="UP000235786">
    <property type="component" value="Unassembled WGS sequence"/>
</dbReference>
<keyword evidence="11" id="KW-1185">Reference proteome</keyword>
<feature type="binding site" evidence="6">
    <location>
        <position position="256"/>
    </location>
    <ligand>
        <name>Mg(2+)</name>
        <dbReference type="ChEBI" id="CHEBI:18420"/>
        <label>1</label>
    </ligand>
</feature>
<evidence type="ECO:0000256" key="6">
    <source>
        <dbReference type="PIRSR" id="PIRSR604808-2"/>
    </source>
</evidence>
<gene>
    <name evidence="10" type="ORF">L207DRAFT_576790</name>
</gene>
<feature type="site" description="Important for catalytic activity" evidence="7">
    <location>
        <position position="326"/>
    </location>
</feature>